<feature type="domain" description="Ricin B lectin" evidence="2">
    <location>
        <begin position="496"/>
        <end position="632"/>
    </location>
</feature>
<dbReference type="SUPFAM" id="SSF50370">
    <property type="entry name" value="Ricin B-like lectins"/>
    <property type="match status" value="1"/>
</dbReference>
<organism evidence="3 4">
    <name type="scientific">Cystobacter ferrugineus</name>
    <dbReference type="NCBI Taxonomy" id="83449"/>
    <lineage>
        <taxon>Bacteria</taxon>
        <taxon>Pseudomonadati</taxon>
        <taxon>Myxococcota</taxon>
        <taxon>Myxococcia</taxon>
        <taxon>Myxococcales</taxon>
        <taxon>Cystobacterineae</taxon>
        <taxon>Archangiaceae</taxon>
        <taxon>Cystobacter</taxon>
    </lineage>
</organism>
<evidence type="ECO:0000259" key="2">
    <source>
        <dbReference type="SMART" id="SM00458"/>
    </source>
</evidence>
<protein>
    <submittedName>
        <fullName evidence="3">Hydrolase</fullName>
    </submittedName>
</protein>
<feature type="region of interest" description="Disordered" evidence="1">
    <location>
        <begin position="465"/>
        <end position="495"/>
    </location>
</feature>
<dbReference type="SMART" id="SM00458">
    <property type="entry name" value="RICIN"/>
    <property type="match status" value="1"/>
</dbReference>
<dbReference type="GO" id="GO:0016787">
    <property type="term" value="F:hydrolase activity"/>
    <property type="evidence" value="ECO:0007669"/>
    <property type="project" value="UniProtKB-KW"/>
</dbReference>
<dbReference type="AlphaFoldDB" id="A0A1L9AZS5"/>
<comment type="caution">
    <text evidence="3">The sequence shown here is derived from an EMBL/GenBank/DDBJ whole genome shotgun (WGS) entry which is preliminary data.</text>
</comment>
<dbReference type="CDD" id="cd00161">
    <property type="entry name" value="beta-trefoil_Ricin-like"/>
    <property type="match status" value="1"/>
</dbReference>
<dbReference type="SUPFAM" id="SSF55486">
    <property type="entry name" value="Metalloproteases ('zincins'), catalytic domain"/>
    <property type="match status" value="1"/>
</dbReference>
<dbReference type="InterPro" id="IPR000772">
    <property type="entry name" value="Ricin_B_lectin"/>
</dbReference>
<name>A0A1L9AZS5_9BACT</name>
<sequence>MPSLGVARGISIVSRMNRQGRAALALTLGLSLGCSGADEARTYEGELRMFAVDHADGTHRMGYGLRTVDGQDFELSFDGEPSVQPGDHVIVRGQPALEESVSSEHPGQVGERLEVQSIDVLEPASDGLATSRDAIVGGTPRTIRVAILPLVFPGSTAAITTTTARQRLDTVTAYYKEISYGIWNIQGDALAPLNMARPANCNLDTISNAARAAAQSQGINLNVYAHVGFVIPNNSGLSNCACGLAWVGRPPAAGNSFGNGSLYTCTDPNAFAHEFGHGFGLGHASTARCGTGVAYRRSPYSSCSPDEYGNRFNTMGGGLGHMNAFQKSTMQWLDKCNNVRVSRDATYDLVPIQSASNGIQSLQIPTGDTVDNQPLYYWVEYRNPALATFNAGPDGAPEVNPGVHVDIAQDFRSSNGNRNPLLLDLAPNYPNTHRDPRLTSGRTFSDPDGRVSITIVSHSSDKATVRVTFPGGGSGTNTCSDGTLPGGGTPPGPQPGSIVRLVAKHSGKCLDVPNSSTASGTALQQWGCNGTNAQAFRLQAATGGFNLVNVNSGKCVDVSNSSTADGATIQQWDCNNTGAQTFSLNALSSGGYTIVNANSAKCADVDASSLSDGAKVRQWSCNGGTNQQWTLQQ</sequence>
<dbReference type="Pfam" id="PF00652">
    <property type="entry name" value="Ricin_B_lectin"/>
    <property type="match status" value="1"/>
</dbReference>
<keyword evidence="3" id="KW-0378">Hydrolase</keyword>
<dbReference type="Proteomes" id="UP000182229">
    <property type="component" value="Unassembled WGS sequence"/>
</dbReference>
<dbReference type="InterPro" id="IPR035992">
    <property type="entry name" value="Ricin_B-like_lectins"/>
</dbReference>
<accession>A0A1L9AZS5</accession>
<dbReference type="OrthoDB" id="8781117at2"/>
<dbReference type="EMBL" id="MPIN01000014">
    <property type="protein sequence ID" value="OJH35500.1"/>
    <property type="molecule type" value="Genomic_DNA"/>
</dbReference>
<proteinExistence type="predicted"/>
<dbReference type="Pfam" id="PF13688">
    <property type="entry name" value="Reprolysin_5"/>
    <property type="match status" value="1"/>
</dbReference>
<evidence type="ECO:0000256" key="1">
    <source>
        <dbReference type="SAM" id="MobiDB-lite"/>
    </source>
</evidence>
<reference evidence="4" key="1">
    <citation type="submission" date="2016-11" db="EMBL/GenBank/DDBJ databases">
        <authorList>
            <person name="Shukria A."/>
            <person name="Stevens D.C."/>
        </authorList>
    </citation>
    <scope>NUCLEOTIDE SEQUENCE [LARGE SCALE GENOMIC DNA]</scope>
    <source>
        <strain evidence="4">Cbfe23</strain>
    </source>
</reference>
<evidence type="ECO:0000313" key="3">
    <source>
        <dbReference type="EMBL" id="OJH35500.1"/>
    </source>
</evidence>
<dbReference type="STRING" id="83449.BON30_38895"/>
<reference evidence="3 4" key="2">
    <citation type="submission" date="2016-12" db="EMBL/GenBank/DDBJ databases">
        <title>Draft Genome Sequence of Cystobacter ferrugineus Strain Cbfe23.</title>
        <authorList>
            <person name="Akbar S."/>
            <person name="Dowd S.E."/>
            <person name="Stevens D.C."/>
        </authorList>
    </citation>
    <scope>NUCLEOTIDE SEQUENCE [LARGE SCALE GENOMIC DNA]</scope>
    <source>
        <strain evidence="3 4">Cbfe23</strain>
    </source>
</reference>
<dbReference type="Gene3D" id="2.80.10.50">
    <property type="match status" value="3"/>
</dbReference>
<gene>
    <name evidence="3" type="ORF">BON30_38895</name>
</gene>
<dbReference type="PROSITE" id="PS50231">
    <property type="entry name" value="RICIN_B_LECTIN"/>
    <property type="match status" value="1"/>
</dbReference>
<evidence type="ECO:0000313" key="4">
    <source>
        <dbReference type="Proteomes" id="UP000182229"/>
    </source>
</evidence>
<keyword evidence="4" id="KW-1185">Reference proteome</keyword>
<feature type="region of interest" description="Disordered" evidence="1">
    <location>
        <begin position="427"/>
        <end position="450"/>
    </location>
</feature>